<keyword evidence="8" id="KW-0921">Nickel transport</keyword>
<dbReference type="InterPro" id="IPR045621">
    <property type="entry name" value="BPD_transp_1_N"/>
</dbReference>
<dbReference type="GO" id="GO:0005886">
    <property type="term" value="C:plasma membrane"/>
    <property type="evidence" value="ECO:0007669"/>
    <property type="project" value="UniProtKB-SubCell"/>
</dbReference>
<dbReference type="Pfam" id="PF00528">
    <property type="entry name" value="BPD_transp_1"/>
    <property type="match status" value="1"/>
</dbReference>
<evidence type="ECO:0000256" key="1">
    <source>
        <dbReference type="ARBA" id="ARBA00004651"/>
    </source>
</evidence>
<dbReference type="InterPro" id="IPR000515">
    <property type="entry name" value="MetI-like"/>
</dbReference>
<keyword evidence="7" id="KW-0406">Ion transport</keyword>
<evidence type="ECO:0000313" key="16">
    <source>
        <dbReference type="Proteomes" id="UP000214880"/>
    </source>
</evidence>
<keyword evidence="3" id="KW-1003">Cell membrane</keyword>
<dbReference type="CDD" id="cd06261">
    <property type="entry name" value="TM_PBP2"/>
    <property type="match status" value="1"/>
</dbReference>
<dbReference type="SUPFAM" id="SSF161098">
    <property type="entry name" value="MetI-like"/>
    <property type="match status" value="1"/>
</dbReference>
<feature type="transmembrane region" description="Helical" evidence="13">
    <location>
        <begin position="9"/>
        <end position="29"/>
    </location>
</feature>
<dbReference type="InterPro" id="IPR050036">
    <property type="entry name" value="CntB"/>
</dbReference>
<evidence type="ECO:0000256" key="11">
    <source>
        <dbReference type="ARBA" id="ARBA00038669"/>
    </source>
</evidence>
<keyword evidence="5 13" id="KW-0812">Transmembrane</keyword>
<dbReference type="InterPro" id="IPR035906">
    <property type="entry name" value="MetI-like_sf"/>
</dbReference>
<dbReference type="STRING" id="146817.SAMN04488502_102322"/>
<organism evidence="15 16">
    <name type="scientific">Dendrosporobacter quercicolus</name>
    <dbReference type="NCBI Taxonomy" id="146817"/>
    <lineage>
        <taxon>Bacteria</taxon>
        <taxon>Bacillati</taxon>
        <taxon>Bacillota</taxon>
        <taxon>Negativicutes</taxon>
        <taxon>Selenomonadales</taxon>
        <taxon>Sporomusaceae</taxon>
        <taxon>Dendrosporobacter</taxon>
    </lineage>
</organism>
<comment type="subcellular location">
    <subcellularLocation>
        <location evidence="1 13">Cell membrane</location>
        <topology evidence="1 13">Multi-pass membrane protein</topology>
    </subcellularLocation>
</comment>
<name>A0A1G9QVU1_9FIRM</name>
<evidence type="ECO:0000256" key="8">
    <source>
        <dbReference type="ARBA" id="ARBA00023112"/>
    </source>
</evidence>
<feature type="domain" description="ABC transmembrane type-1" evidence="14">
    <location>
        <begin position="98"/>
        <end position="294"/>
    </location>
</feature>
<evidence type="ECO:0000256" key="13">
    <source>
        <dbReference type="RuleBase" id="RU363032"/>
    </source>
</evidence>
<evidence type="ECO:0000256" key="3">
    <source>
        <dbReference type="ARBA" id="ARBA00022475"/>
    </source>
</evidence>
<dbReference type="InterPro" id="IPR050045">
    <property type="entry name" value="Opp2B"/>
</dbReference>
<feature type="transmembrane region" description="Helical" evidence="13">
    <location>
        <begin position="172"/>
        <end position="194"/>
    </location>
</feature>
<dbReference type="Gene3D" id="1.10.3720.10">
    <property type="entry name" value="MetI-like"/>
    <property type="match status" value="1"/>
</dbReference>
<reference evidence="15 16" key="1">
    <citation type="submission" date="2016-10" db="EMBL/GenBank/DDBJ databases">
        <authorList>
            <person name="de Groot N.N."/>
        </authorList>
    </citation>
    <scope>NUCLEOTIDE SEQUENCE [LARGE SCALE GENOMIC DNA]</scope>
    <source>
        <strain evidence="15 16">DSM 1736</strain>
    </source>
</reference>
<feature type="transmembrane region" description="Helical" evidence="13">
    <location>
        <begin position="102"/>
        <end position="126"/>
    </location>
</feature>
<evidence type="ECO:0000256" key="10">
    <source>
        <dbReference type="ARBA" id="ARBA00024202"/>
    </source>
</evidence>
<feature type="transmembrane region" description="Helical" evidence="13">
    <location>
        <begin position="138"/>
        <end position="160"/>
    </location>
</feature>
<dbReference type="NCBIfam" id="NF045469">
    <property type="entry name" value="Opp1B"/>
    <property type="match status" value="1"/>
</dbReference>
<evidence type="ECO:0000313" key="15">
    <source>
        <dbReference type="EMBL" id="SDM15063.1"/>
    </source>
</evidence>
<dbReference type="PANTHER" id="PTHR43163">
    <property type="entry name" value="DIPEPTIDE TRANSPORT SYSTEM PERMEASE PROTEIN DPPB-RELATED"/>
    <property type="match status" value="1"/>
</dbReference>
<feature type="transmembrane region" description="Helical" evidence="13">
    <location>
        <begin position="278"/>
        <end position="301"/>
    </location>
</feature>
<evidence type="ECO:0000256" key="9">
    <source>
        <dbReference type="ARBA" id="ARBA00023136"/>
    </source>
</evidence>
<evidence type="ECO:0000256" key="2">
    <source>
        <dbReference type="ARBA" id="ARBA00022448"/>
    </source>
</evidence>
<comment type="subunit">
    <text evidence="11">The complex is composed of two ATP-binding proteins (NikD and NikE), two transmembrane proteins (NikB and NikC) and a solute-binding protein (NikA).</text>
</comment>
<accession>A0A1G9QVU1</accession>
<evidence type="ECO:0000256" key="12">
    <source>
        <dbReference type="ARBA" id="ARBA00044774"/>
    </source>
</evidence>
<dbReference type="Pfam" id="PF19300">
    <property type="entry name" value="BPD_transp_1_N"/>
    <property type="match status" value="1"/>
</dbReference>
<evidence type="ECO:0000256" key="4">
    <source>
        <dbReference type="ARBA" id="ARBA00022596"/>
    </source>
</evidence>
<keyword evidence="9 13" id="KW-0472">Membrane</keyword>
<keyword evidence="2 13" id="KW-0813">Transport</keyword>
<gene>
    <name evidence="15" type="ORF">SAMN04488502_102322</name>
</gene>
<dbReference type="PROSITE" id="PS50928">
    <property type="entry name" value="ABC_TM1"/>
    <property type="match status" value="1"/>
</dbReference>
<proteinExistence type="inferred from homology"/>
<evidence type="ECO:0000256" key="7">
    <source>
        <dbReference type="ARBA" id="ARBA00023065"/>
    </source>
</evidence>
<dbReference type="GO" id="GO:0015099">
    <property type="term" value="F:nickel cation transmembrane transporter activity"/>
    <property type="evidence" value="ECO:0007669"/>
    <property type="project" value="InterPro"/>
</dbReference>
<evidence type="ECO:0000256" key="6">
    <source>
        <dbReference type="ARBA" id="ARBA00022989"/>
    </source>
</evidence>
<keyword evidence="6 13" id="KW-1133">Transmembrane helix</keyword>
<evidence type="ECO:0000256" key="5">
    <source>
        <dbReference type="ARBA" id="ARBA00022692"/>
    </source>
</evidence>
<dbReference type="NCBIfam" id="NF045470">
    <property type="entry name" value="Opp2B"/>
    <property type="match status" value="1"/>
</dbReference>
<keyword evidence="4" id="KW-0533">Nickel</keyword>
<evidence type="ECO:0000259" key="14">
    <source>
        <dbReference type="PROSITE" id="PS50928"/>
    </source>
</evidence>
<sequence>MRTYLLRRVLTIIPILIGISFLAFILINFSPSDPAEVALRVNEITPTPEAIAGMRAELGLDRPFFIRYADWLTASLQGDFGRSFVNKKPVLEEISRALPATLLLSAAALTITVVLSVTAGVLCAIYEGSLGDRLIRAFVFWGTAMPSFWAGLLFIWLFAVKLDLFPTSGMNGPVSIVLPAVTMALTYISVYIRLIRNNMIQNKQENYVLYARARGLSKQLINQHILKNSLQSSLTAFGMSIPKFIAGTVIIENIFAWPGIGRLCVTAIFNRDYPVIQAYILLMAVLFVVCNLLVDIVSAWIDPRLRQEG</sequence>
<dbReference type="OrthoDB" id="9773221at2"/>
<comment type="similarity">
    <text evidence="10">Belongs to the binding-protein-dependent transport system permease family. OppBC subfamily.</text>
</comment>
<keyword evidence="16" id="KW-1185">Reference proteome</keyword>
<dbReference type="PANTHER" id="PTHR43163:SF6">
    <property type="entry name" value="DIPEPTIDE TRANSPORT SYSTEM PERMEASE PROTEIN DPPB-RELATED"/>
    <property type="match status" value="1"/>
</dbReference>
<dbReference type="AlphaFoldDB" id="A0A1G9QVU1"/>
<protein>
    <recommendedName>
        <fullName evidence="12">Nickel import system permease protein NikB</fullName>
    </recommendedName>
</protein>
<dbReference type="EMBL" id="FNHB01000002">
    <property type="protein sequence ID" value="SDM15063.1"/>
    <property type="molecule type" value="Genomic_DNA"/>
</dbReference>
<dbReference type="Proteomes" id="UP000214880">
    <property type="component" value="Unassembled WGS sequence"/>
</dbReference>